<dbReference type="GO" id="GO:0000049">
    <property type="term" value="F:tRNA binding"/>
    <property type="evidence" value="ECO:0007669"/>
    <property type="project" value="UniProtKB-KW"/>
</dbReference>
<dbReference type="GO" id="GO:0002161">
    <property type="term" value="F:aminoacyl-tRNA deacylase activity"/>
    <property type="evidence" value="ECO:0007669"/>
    <property type="project" value="TreeGrafter"/>
</dbReference>
<dbReference type="InterPro" id="IPR032675">
    <property type="entry name" value="LRR_dom_sf"/>
</dbReference>
<dbReference type="SUPFAM" id="SSF101353">
    <property type="entry name" value="Putative anticodon-binding domain of alanyl-tRNA synthetase (AlaRS)"/>
    <property type="match status" value="1"/>
</dbReference>
<gene>
    <name evidence="19" type="ORF">BN9_015160</name>
</gene>
<evidence type="ECO:0000256" key="2">
    <source>
        <dbReference type="ARBA" id="ARBA00022555"/>
    </source>
</evidence>
<evidence type="ECO:0000259" key="18">
    <source>
        <dbReference type="PROSITE" id="PS50860"/>
    </source>
</evidence>
<dbReference type="SUPFAM" id="SSF50447">
    <property type="entry name" value="Translation proteins"/>
    <property type="match status" value="1"/>
</dbReference>
<dbReference type="PROSITE" id="PS50006">
    <property type="entry name" value="FHA_DOMAIN"/>
    <property type="match status" value="1"/>
</dbReference>
<dbReference type="GO" id="GO:0070143">
    <property type="term" value="P:mitochondrial alanyl-tRNA aminoacylation"/>
    <property type="evidence" value="ECO:0007669"/>
    <property type="project" value="UniProtKB-UniRule"/>
</dbReference>
<evidence type="ECO:0000256" key="4">
    <source>
        <dbReference type="ARBA" id="ARBA00022614"/>
    </source>
</evidence>
<dbReference type="InterPro" id="IPR018165">
    <property type="entry name" value="Ala-tRNA-synth_IIc_core"/>
</dbReference>
<evidence type="ECO:0000259" key="17">
    <source>
        <dbReference type="PROSITE" id="PS50006"/>
    </source>
</evidence>
<keyword evidence="4" id="KW-0433">Leucine-rich repeat</keyword>
<comment type="domain">
    <text evidence="14">Consists of three domains; the N-terminal catalytic domain, the editing domain and the C-terminal C-Ala domain. The editing domain removes incorrectly charged amino acids, while the C-Ala domain, along with tRNA(Ala), serves as a bridge to cooperatively bring together the editing and aminoacylation centers thus stimulating deacylation of misacylated tRNAs.</text>
</comment>
<keyword evidence="7 14" id="KW-0547">Nucleotide-binding</keyword>
<dbReference type="InterPro" id="IPR023033">
    <property type="entry name" value="Ala_tRNA_ligase_euk/bac"/>
</dbReference>
<dbReference type="OrthoDB" id="2423964at2759"/>
<evidence type="ECO:0000256" key="8">
    <source>
        <dbReference type="ARBA" id="ARBA00022833"/>
    </source>
</evidence>
<feature type="binding site" evidence="14">
    <location>
        <position position="671"/>
    </location>
    <ligand>
        <name>Zn(2+)</name>
        <dbReference type="ChEBI" id="CHEBI:29105"/>
    </ligand>
</feature>
<keyword evidence="10 14" id="KW-0694">RNA-binding</keyword>
<dbReference type="SMART" id="SM00364">
    <property type="entry name" value="LRR_BAC"/>
    <property type="match status" value="6"/>
</dbReference>
<evidence type="ECO:0000256" key="11">
    <source>
        <dbReference type="ARBA" id="ARBA00022917"/>
    </source>
</evidence>
<feature type="domain" description="FHA" evidence="17">
    <location>
        <begin position="649"/>
        <end position="701"/>
    </location>
</feature>
<name>A0A024G2D9_9STRA</name>
<dbReference type="InterPro" id="IPR018164">
    <property type="entry name" value="Ala-tRNA-synth_IIc_N"/>
</dbReference>
<dbReference type="GO" id="GO:0004813">
    <property type="term" value="F:alanine-tRNA ligase activity"/>
    <property type="evidence" value="ECO:0007669"/>
    <property type="project" value="UniProtKB-UniRule"/>
</dbReference>
<keyword evidence="12 14" id="KW-0030">Aminoacyl-tRNA synthetase</keyword>
<dbReference type="InterPro" id="IPR045864">
    <property type="entry name" value="aa-tRNA-synth_II/BPL/LPL"/>
</dbReference>
<keyword evidence="2 14" id="KW-0820">tRNA-binding</keyword>
<keyword evidence="6" id="KW-0677">Repeat</keyword>
<dbReference type="SMART" id="SM00369">
    <property type="entry name" value="LRR_TYP"/>
    <property type="match status" value="7"/>
</dbReference>
<dbReference type="CDD" id="cd00673">
    <property type="entry name" value="AlaRS_core"/>
    <property type="match status" value="1"/>
</dbReference>
<dbReference type="EMBL" id="CAIX01000011">
    <property type="protein sequence ID" value="CCI40732.1"/>
    <property type="molecule type" value="Genomic_DNA"/>
</dbReference>
<feature type="region of interest" description="Disordered" evidence="16">
    <location>
        <begin position="513"/>
        <end position="533"/>
    </location>
</feature>
<dbReference type="SMART" id="SM00863">
    <property type="entry name" value="tRNA_SAD"/>
    <property type="match status" value="1"/>
</dbReference>
<dbReference type="GO" id="GO:0008270">
    <property type="term" value="F:zinc ion binding"/>
    <property type="evidence" value="ECO:0007669"/>
    <property type="project" value="UniProtKB-UniRule"/>
</dbReference>
<evidence type="ECO:0000256" key="13">
    <source>
        <dbReference type="ARBA" id="ARBA00048300"/>
    </source>
</evidence>
<evidence type="ECO:0000256" key="16">
    <source>
        <dbReference type="SAM" id="MobiDB-lite"/>
    </source>
</evidence>
<feature type="compositionally biased region" description="Low complexity" evidence="16">
    <location>
        <begin position="46"/>
        <end position="60"/>
    </location>
</feature>
<feature type="binding site" evidence="14">
    <location>
        <position position="794"/>
    </location>
    <ligand>
        <name>Zn(2+)</name>
        <dbReference type="ChEBI" id="CHEBI:29105"/>
    </ligand>
</feature>
<dbReference type="Pfam" id="PF07973">
    <property type="entry name" value="tRNA_SAD"/>
    <property type="match status" value="1"/>
</dbReference>
<evidence type="ECO:0000256" key="3">
    <source>
        <dbReference type="ARBA" id="ARBA00022598"/>
    </source>
</evidence>
<sequence length="1362" mass="154059">MALDHLHARIHSLEKGLNERESKISVLESAIDRHIATKSQHHESHLNSSSASSNMEASSEEWPATRIRETFINYFKNHSSHPHTFYPSCPVVPFDDPTLLFINAGMNQFKPIFLGQVDPNHPMSKLNRAVNSQKCIRAGGKHNDLDDVGKDVYHHTFFEMLGNWSFGDYFKRETIEMSFNLLTKVYRIDADRLYATYFGGDPKQQLLPDEETRAIWLKYLPPSRVLPFGCKDNFWEMGDIGPCGPCTEIHYDRLGNRDASALVNADVPDVIEIWNNVFIQYNRENSGKLVPLPNKHVDTGMGFERLASILQGKTSNYDTDVFTPLFQTIQTITKAEPYEGKLGAEDANNKDMAYRVVADHIRTLTFAIADGIMPSNDGRGYVLRRILRRAVRYGQQFLNAPKGFLNQLVQVVVNMMHNTFPELKTKQKEVEEAILEEEESFGRTLNKGIEKFRKIVESVRGANQRDNQKALVISGKDAFFLYDSMGFPIDLTQIMAEEEGLIVDVEGYEEQMKLQSERSKQDRKKGSGNGTRPLVLEAKETNALMEQGISITNDDPKYEWNKTLHAKVVAIFATTESSCEFVSIVTPQKHDRIGIILDQTSFYAQAGGQVYDTGSLLKDQPVGTRFNIDAVESYAGYVLHTGTLESGSLQVGEDVSCQVDYERRRKIAPNHTMTHVLNFALRKVLLTNVDQRGSLVDDVKMRFDFTTNKPLTSSQLQAVENMCEDSIKQELQVFTKNVSQTDARRIQGLRAVFGETYPDIVRLVSIGQAIDPMLKDPENSTWSNFSVEFCGGTHLENTKQANKFILYEESAIAKGIRRISAYTGEEASNAEIRGQELQRQLDCIKQMQDSDFIANVTAFRPILDVALISLPLKDQLRKELDVLVDRVKALKKKEAALRAADAIKNAIKQVKETREKSSEFLVARMQAGTDVKLGREILAAMSRVLPEGSFMVFSTDDDANKTAAFCQVSQHHADKKQLDARQWVNEAMKPMNGKGGGKSALNANGQAKTIEHIEVAIAIAESFLPVLNQLKGLEMPRDVPEMSEENVQMFIKKYDVSLEEPIQDVDQWNTIEELDFSAKDLRNIPPELWEMAPANLKMLAADNNRLEQLPEELSLLTQLTELYLRENQLEALPKSLGKLEHLEGLYLENNNLTAHGIPEDLGRLQTCLQGLCLHRNKLEVLPKSICHLILLEELYLDENQLITLPEEIGLLENLRELDIPKNQLERLPDSFVRLKKLEILHAEHNQLTKLPKSFDALQCLRKCYLSYNRLHKVPATLGRCLQLEILNMENNAIVSVSRQISTLPKLRHLLLANNKLRELPFDPIHTTKMLRNLTLSGNALSAHLIAPGHELLSSRGIREEDE</sequence>
<dbReference type="SUPFAM" id="SSF55186">
    <property type="entry name" value="ThrRS/AlaRS common domain"/>
    <property type="match status" value="1"/>
</dbReference>
<comment type="subunit">
    <text evidence="14">Monomer.</text>
</comment>
<dbReference type="PROSITE" id="PS50860">
    <property type="entry name" value="AA_TRNA_LIGASE_II_ALA"/>
    <property type="match status" value="1"/>
</dbReference>
<dbReference type="Gene3D" id="3.80.10.10">
    <property type="entry name" value="Ribonuclease Inhibitor"/>
    <property type="match status" value="3"/>
</dbReference>
<keyword evidence="8 14" id="KW-0862">Zinc</keyword>
<feature type="binding site" evidence="14">
    <location>
        <position position="675"/>
    </location>
    <ligand>
        <name>Zn(2+)</name>
        <dbReference type="ChEBI" id="CHEBI:29105"/>
    </ligand>
</feature>
<evidence type="ECO:0000256" key="1">
    <source>
        <dbReference type="ARBA" id="ARBA00008429"/>
    </source>
</evidence>
<dbReference type="NCBIfam" id="TIGR00344">
    <property type="entry name" value="alaS"/>
    <property type="match status" value="1"/>
</dbReference>
<dbReference type="SUPFAM" id="SSF52058">
    <property type="entry name" value="L domain-like"/>
    <property type="match status" value="1"/>
</dbReference>
<dbReference type="Gene3D" id="3.30.980.10">
    <property type="entry name" value="Threonyl-trna Synthetase, Chain A, domain 2"/>
    <property type="match status" value="1"/>
</dbReference>
<evidence type="ECO:0000256" key="5">
    <source>
        <dbReference type="ARBA" id="ARBA00022723"/>
    </source>
</evidence>
<dbReference type="PROSITE" id="PS51450">
    <property type="entry name" value="LRR"/>
    <property type="match status" value="2"/>
</dbReference>
<comment type="catalytic activity">
    <reaction evidence="13 14">
        <text>tRNA(Ala) + L-alanine + ATP = L-alanyl-tRNA(Ala) + AMP + diphosphate</text>
        <dbReference type="Rhea" id="RHEA:12540"/>
        <dbReference type="Rhea" id="RHEA-COMP:9657"/>
        <dbReference type="Rhea" id="RHEA-COMP:9923"/>
        <dbReference type="ChEBI" id="CHEBI:30616"/>
        <dbReference type="ChEBI" id="CHEBI:33019"/>
        <dbReference type="ChEBI" id="CHEBI:57972"/>
        <dbReference type="ChEBI" id="CHEBI:78442"/>
        <dbReference type="ChEBI" id="CHEBI:78497"/>
        <dbReference type="ChEBI" id="CHEBI:456215"/>
        <dbReference type="EC" id="6.1.1.7"/>
    </reaction>
</comment>
<evidence type="ECO:0000313" key="19">
    <source>
        <dbReference type="EMBL" id="CCI40732.1"/>
    </source>
</evidence>
<keyword evidence="15" id="KW-0175">Coiled coil</keyword>
<dbReference type="STRING" id="65357.A0A024G2D9"/>
<keyword evidence="14" id="KW-0963">Cytoplasm</keyword>
<dbReference type="InterPro" id="IPR003591">
    <property type="entry name" value="Leu-rich_rpt_typical-subtyp"/>
</dbReference>
<dbReference type="InterPro" id="IPR003156">
    <property type="entry name" value="DHHA1_dom"/>
</dbReference>
<keyword evidence="5 14" id="KW-0479">Metal-binding</keyword>
<dbReference type="PANTHER" id="PTHR11777:SF9">
    <property type="entry name" value="ALANINE--TRNA LIGASE, CYTOPLASMIC"/>
    <property type="match status" value="1"/>
</dbReference>
<evidence type="ECO:0000256" key="10">
    <source>
        <dbReference type="ARBA" id="ARBA00022884"/>
    </source>
</evidence>
<organism evidence="19 20">
    <name type="scientific">Albugo candida</name>
    <dbReference type="NCBI Taxonomy" id="65357"/>
    <lineage>
        <taxon>Eukaryota</taxon>
        <taxon>Sar</taxon>
        <taxon>Stramenopiles</taxon>
        <taxon>Oomycota</taxon>
        <taxon>Peronosporomycetes</taxon>
        <taxon>Albuginales</taxon>
        <taxon>Albuginaceae</taxon>
        <taxon>Albugo</taxon>
    </lineage>
</organism>
<feature type="domain" description="Alanyl-transfer RNA synthetases family profile" evidence="18">
    <location>
        <begin position="62"/>
        <end position="833"/>
    </location>
</feature>
<dbReference type="Gene3D" id="2.40.30.130">
    <property type="match status" value="1"/>
</dbReference>
<keyword evidence="14" id="KW-0496">Mitochondrion</keyword>
<dbReference type="HAMAP" id="MF_00036_B">
    <property type="entry name" value="Ala_tRNA_synth_B"/>
    <property type="match status" value="1"/>
</dbReference>
<feature type="region of interest" description="Disordered" evidence="16">
    <location>
        <begin position="37"/>
        <end position="60"/>
    </location>
</feature>
<reference evidence="19 20" key="1">
    <citation type="submission" date="2012-05" db="EMBL/GenBank/DDBJ databases">
        <title>Recombination and specialization in a pathogen metapopulation.</title>
        <authorList>
            <person name="Gardiner A."/>
            <person name="Kemen E."/>
            <person name="Schultz-Larsen T."/>
            <person name="MacLean D."/>
            <person name="Van Oosterhout C."/>
            <person name="Jones J.D.G."/>
        </authorList>
    </citation>
    <scope>NUCLEOTIDE SEQUENCE [LARGE SCALE GENOMIC DNA]</scope>
    <source>
        <strain evidence="19 20">Ac Nc2</strain>
    </source>
</reference>
<dbReference type="InterPro" id="IPR050058">
    <property type="entry name" value="Ala-tRNA_ligase"/>
</dbReference>
<dbReference type="InterPro" id="IPR001611">
    <property type="entry name" value="Leu-rich_rpt"/>
</dbReference>
<comment type="cofactor">
    <cofactor evidence="14">
        <name>Zn(2+)</name>
        <dbReference type="ChEBI" id="CHEBI:29105"/>
    </cofactor>
    <text evidence="14">Binds 1 zinc ion per subunit.</text>
</comment>
<keyword evidence="11 14" id="KW-0648">Protein biosynthesis</keyword>
<dbReference type="InterPro" id="IPR055414">
    <property type="entry name" value="LRR_R13L4/SHOC2-like"/>
</dbReference>
<dbReference type="InterPro" id="IPR009000">
    <property type="entry name" value="Transl_B-barrel_sf"/>
</dbReference>
<evidence type="ECO:0000256" key="7">
    <source>
        <dbReference type="ARBA" id="ARBA00022741"/>
    </source>
</evidence>
<comment type="caution">
    <text evidence="19">The sequence shown here is derived from an EMBL/GenBank/DDBJ whole genome shotgun (WGS) entry which is preliminary data.</text>
</comment>
<accession>A0A024G2D9</accession>
<keyword evidence="20" id="KW-1185">Reference proteome</keyword>
<protein>
    <recommendedName>
        <fullName evidence="14">Alanine--tRNA ligase</fullName>
        <ecNumber evidence="14">6.1.1.7</ecNumber>
    </recommendedName>
    <alternativeName>
        <fullName evidence="14">Alanyl-tRNA synthetase</fullName>
        <shortName evidence="14">AlaRS</shortName>
    </alternativeName>
</protein>
<keyword evidence="9 14" id="KW-0067">ATP-binding</keyword>
<feature type="binding site" evidence="14">
    <location>
        <position position="790"/>
    </location>
    <ligand>
        <name>Zn(2+)</name>
        <dbReference type="ChEBI" id="CHEBI:29105"/>
    </ligand>
</feature>
<dbReference type="SUPFAM" id="SSF55681">
    <property type="entry name" value="Class II aaRS and biotin synthetases"/>
    <property type="match status" value="1"/>
</dbReference>
<comment type="similarity">
    <text evidence="1">Belongs to the class-II aminoacyl-tRNA synthetase family. Alax-L subfamily.</text>
</comment>
<evidence type="ECO:0000256" key="6">
    <source>
        <dbReference type="ARBA" id="ARBA00022737"/>
    </source>
</evidence>
<dbReference type="InterPro" id="IPR012947">
    <property type="entry name" value="tRNA_SAD"/>
</dbReference>
<dbReference type="Pfam" id="PF23598">
    <property type="entry name" value="LRR_14"/>
    <property type="match status" value="1"/>
</dbReference>
<evidence type="ECO:0000256" key="12">
    <source>
        <dbReference type="ARBA" id="ARBA00023146"/>
    </source>
</evidence>
<evidence type="ECO:0000256" key="14">
    <source>
        <dbReference type="HAMAP-Rule" id="MF_03133"/>
    </source>
</evidence>
<dbReference type="InterPro" id="IPR000253">
    <property type="entry name" value="FHA_dom"/>
</dbReference>
<evidence type="ECO:0000256" key="9">
    <source>
        <dbReference type="ARBA" id="ARBA00022840"/>
    </source>
</evidence>
<dbReference type="FunCoup" id="A0A024G2D9">
    <property type="interactions" value="506"/>
</dbReference>
<keyword evidence="3 14" id="KW-0436">Ligase</keyword>
<dbReference type="GO" id="GO:0005739">
    <property type="term" value="C:mitochondrion"/>
    <property type="evidence" value="ECO:0007669"/>
    <property type="project" value="UniProtKB-SubCell"/>
</dbReference>
<dbReference type="FunFam" id="3.30.980.10:FF:000004">
    <property type="entry name" value="Alanine--tRNA ligase, cytoplasmic"/>
    <property type="match status" value="1"/>
</dbReference>
<dbReference type="PANTHER" id="PTHR11777">
    <property type="entry name" value="ALANYL-TRNA SYNTHETASE"/>
    <property type="match status" value="1"/>
</dbReference>
<dbReference type="InterPro" id="IPR018163">
    <property type="entry name" value="Thr/Ala-tRNA-synth_IIc_edit"/>
</dbReference>
<dbReference type="Gene3D" id="3.30.930.10">
    <property type="entry name" value="Bira Bifunctional Protein, Domain 2"/>
    <property type="match status" value="1"/>
</dbReference>
<dbReference type="PRINTS" id="PR00980">
    <property type="entry name" value="TRNASYNTHALA"/>
</dbReference>
<dbReference type="Proteomes" id="UP000053237">
    <property type="component" value="Unassembled WGS sequence"/>
</dbReference>
<dbReference type="EC" id="6.1.1.7" evidence="14"/>
<dbReference type="GO" id="GO:0005524">
    <property type="term" value="F:ATP binding"/>
    <property type="evidence" value="ECO:0007669"/>
    <property type="project" value="UniProtKB-UniRule"/>
</dbReference>
<dbReference type="Pfam" id="PF02272">
    <property type="entry name" value="DHHA1"/>
    <property type="match status" value="1"/>
</dbReference>
<dbReference type="Gene3D" id="3.10.310.40">
    <property type="match status" value="1"/>
</dbReference>
<comment type="subcellular location">
    <subcellularLocation>
        <location evidence="14">Mitochondrion</location>
    </subcellularLocation>
    <subcellularLocation>
        <location evidence="14">Cytoplasm</location>
    </subcellularLocation>
</comment>
<proteinExistence type="inferred from homology"/>
<dbReference type="InParanoid" id="A0A024G2D9"/>
<dbReference type="InterPro" id="IPR002318">
    <property type="entry name" value="Ala-tRNA-lgiase_IIc"/>
</dbReference>
<evidence type="ECO:0000313" key="20">
    <source>
        <dbReference type="Proteomes" id="UP000053237"/>
    </source>
</evidence>
<evidence type="ECO:0000256" key="15">
    <source>
        <dbReference type="SAM" id="Coils"/>
    </source>
</evidence>
<dbReference type="Pfam" id="PF01411">
    <property type="entry name" value="tRNA-synt_2c"/>
    <property type="match status" value="1"/>
</dbReference>
<feature type="coiled-coil region" evidence="15">
    <location>
        <begin position="873"/>
        <end position="913"/>
    </location>
</feature>
<dbReference type="InterPro" id="IPR018162">
    <property type="entry name" value="Ala-tRNA-ligase_IIc_anticod-bd"/>
</dbReference>
<dbReference type="FunFam" id="3.30.930.10:FF:000011">
    <property type="entry name" value="Alanine--tRNA ligase, cytoplasmic"/>
    <property type="match status" value="1"/>
</dbReference>
<comment type="function">
    <text evidence="14">Catalyzes the attachment of alanine to tRNA(Ala) in a two-step reaction: alanine is first activated by ATP to form Ala-AMP and then transferred to the acceptor end of tRNA(Ala). Also edits incorrectly charged tRNA(Ala) via its editing domain.</text>
</comment>